<evidence type="ECO:0000313" key="1">
    <source>
        <dbReference type="EMBL" id="WVY90248.1"/>
    </source>
</evidence>
<evidence type="ECO:0000313" key="2">
    <source>
        <dbReference type="Proteomes" id="UP001374535"/>
    </source>
</evidence>
<gene>
    <name evidence="1" type="ORF">V8G54_035762</name>
</gene>
<protein>
    <submittedName>
        <fullName evidence="1">Uncharacterized protein</fullName>
    </submittedName>
</protein>
<name>A0AAQ3MGF6_VIGMU</name>
<dbReference type="Proteomes" id="UP001374535">
    <property type="component" value="Chromosome 11"/>
</dbReference>
<sequence length="121" mass="14240">MFNQIKTMKFCTATDKNRICIYIWFAVNNRFHIFNCRKCLIKETAMTVSTYKSSVDINSRFKPFRKHDLKEMRSLFRLPALAKHHQQFCICLASWFIPALLSKKCKNLKRGLPTTAFDGII</sequence>
<dbReference type="AlphaFoldDB" id="A0AAQ3MGF6"/>
<reference evidence="1 2" key="1">
    <citation type="journal article" date="2023" name="Life. Sci Alliance">
        <title>Evolutionary insights into 3D genome organization and epigenetic landscape of Vigna mungo.</title>
        <authorList>
            <person name="Junaid A."/>
            <person name="Singh B."/>
            <person name="Bhatia S."/>
        </authorList>
    </citation>
    <scope>NUCLEOTIDE SEQUENCE [LARGE SCALE GENOMIC DNA]</scope>
    <source>
        <strain evidence="1">Urdbean</strain>
    </source>
</reference>
<organism evidence="1 2">
    <name type="scientific">Vigna mungo</name>
    <name type="common">Black gram</name>
    <name type="synonym">Phaseolus mungo</name>
    <dbReference type="NCBI Taxonomy" id="3915"/>
    <lineage>
        <taxon>Eukaryota</taxon>
        <taxon>Viridiplantae</taxon>
        <taxon>Streptophyta</taxon>
        <taxon>Embryophyta</taxon>
        <taxon>Tracheophyta</taxon>
        <taxon>Spermatophyta</taxon>
        <taxon>Magnoliopsida</taxon>
        <taxon>eudicotyledons</taxon>
        <taxon>Gunneridae</taxon>
        <taxon>Pentapetalae</taxon>
        <taxon>rosids</taxon>
        <taxon>fabids</taxon>
        <taxon>Fabales</taxon>
        <taxon>Fabaceae</taxon>
        <taxon>Papilionoideae</taxon>
        <taxon>50 kb inversion clade</taxon>
        <taxon>NPAAA clade</taxon>
        <taxon>indigoferoid/millettioid clade</taxon>
        <taxon>Phaseoleae</taxon>
        <taxon>Vigna</taxon>
    </lineage>
</organism>
<accession>A0AAQ3MGF6</accession>
<proteinExistence type="predicted"/>
<keyword evidence="2" id="KW-1185">Reference proteome</keyword>
<dbReference type="EMBL" id="CP144690">
    <property type="protein sequence ID" value="WVY90248.1"/>
    <property type="molecule type" value="Genomic_DNA"/>
</dbReference>